<sequence length="414" mass="46392">MGRTIIVEEKVGDYISSLYGNYQWQLGIIIGQVSFFWFHSPWLIEVSRMLTGGMDVIGIFAFGPPDMLTNSQPKLRQLLFSINKNVQNKPASYFDGLSCSRVLLQICSATKKITFRTVDVSDLMATPYPAEVKYQSFASKWLQLETTLSLPNCHLAVPRKLERSRLQNQIVGSMHSILQNIANALCSVNGELRADEQVLSTTRKDHAKSKTTQTFSIDMFTEGPCAPEKLKDVETAYSLSLSGSMCCRAYVHQKATVKEALQALKYDVVRSVLSRLEVLCDDIIDNQDDNTKNETLSASTWTCPQRVFSPLGVGPITVCDYVFKDETLKESLERISDLLEIKPKEEDLECKEEFPDVHTVTSLMEERENEDRKEETENEVNEQGIGKRVIGAVAGLFVAVVATAVTFLWGENTG</sequence>
<keyword evidence="5 6" id="KW-0472">Membrane</keyword>
<dbReference type="EMBL" id="JARQWQ010000041">
    <property type="protein sequence ID" value="KAK2559163.1"/>
    <property type="molecule type" value="Genomic_DNA"/>
</dbReference>
<dbReference type="Proteomes" id="UP001249851">
    <property type="component" value="Unassembled WGS sequence"/>
</dbReference>
<protein>
    <submittedName>
        <fullName evidence="7">Protein odr-4-like protein</fullName>
    </submittedName>
</protein>
<reference evidence="7" key="2">
    <citation type="journal article" date="2023" name="Science">
        <title>Genomic signatures of disease resistance in endangered staghorn corals.</title>
        <authorList>
            <person name="Vollmer S.V."/>
            <person name="Selwyn J.D."/>
            <person name="Despard B.A."/>
            <person name="Roesel C.L."/>
        </authorList>
    </citation>
    <scope>NUCLEOTIDE SEQUENCE</scope>
    <source>
        <strain evidence="7">K2</strain>
    </source>
</reference>
<proteinExistence type="inferred from homology"/>
<comment type="subcellular location">
    <subcellularLocation>
        <location evidence="1">Membrane</location>
    </subcellularLocation>
</comment>
<keyword evidence="3 6" id="KW-0812">Transmembrane</keyword>
<feature type="transmembrane region" description="Helical" evidence="6">
    <location>
        <begin position="389"/>
        <end position="409"/>
    </location>
</feature>
<evidence type="ECO:0000256" key="1">
    <source>
        <dbReference type="ARBA" id="ARBA00004370"/>
    </source>
</evidence>
<dbReference type="Pfam" id="PF14778">
    <property type="entry name" value="ODR4-like"/>
    <property type="match status" value="1"/>
</dbReference>
<evidence type="ECO:0000256" key="3">
    <source>
        <dbReference type="ARBA" id="ARBA00022692"/>
    </source>
</evidence>
<evidence type="ECO:0000256" key="5">
    <source>
        <dbReference type="ARBA" id="ARBA00023136"/>
    </source>
</evidence>
<gene>
    <name evidence="7" type="ORF">P5673_018296</name>
</gene>
<dbReference type="AlphaFoldDB" id="A0AAD9QD91"/>
<keyword evidence="4 6" id="KW-1133">Transmembrane helix</keyword>
<dbReference type="InterPro" id="IPR029454">
    <property type="entry name" value="ODR-4-like"/>
</dbReference>
<evidence type="ECO:0000256" key="2">
    <source>
        <dbReference type="ARBA" id="ARBA00010131"/>
    </source>
</evidence>
<keyword evidence="8" id="KW-1185">Reference proteome</keyword>
<dbReference type="GO" id="GO:0016020">
    <property type="term" value="C:membrane"/>
    <property type="evidence" value="ECO:0007669"/>
    <property type="project" value="UniProtKB-SubCell"/>
</dbReference>
<dbReference type="PANTHER" id="PTHR33966">
    <property type="entry name" value="PROTEIN ODR-4 HOMOLOG"/>
    <property type="match status" value="1"/>
</dbReference>
<evidence type="ECO:0000313" key="7">
    <source>
        <dbReference type="EMBL" id="KAK2559163.1"/>
    </source>
</evidence>
<dbReference type="GO" id="GO:0012505">
    <property type="term" value="C:endomembrane system"/>
    <property type="evidence" value="ECO:0007669"/>
    <property type="project" value="TreeGrafter"/>
</dbReference>
<reference evidence="7" key="1">
    <citation type="journal article" date="2023" name="G3 (Bethesda)">
        <title>Whole genome assembly and annotation of the endangered Caribbean coral Acropora cervicornis.</title>
        <authorList>
            <person name="Selwyn J.D."/>
            <person name="Vollmer S.V."/>
        </authorList>
    </citation>
    <scope>NUCLEOTIDE SEQUENCE</scope>
    <source>
        <strain evidence="7">K2</strain>
    </source>
</reference>
<comment type="similarity">
    <text evidence="2">Belongs to the ODR-4 family.</text>
</comment>
<dbReference type="PANTHER" id="PTHR33966:SF1">
    <property type="entry name" value="PROTEIN ODR-4 HOMOLOG"/>
    <property type="match status" value="1"/>
</dbReference>
<evidence type="ECO:0000313" key="8">
    <source>
        <dbReference type="Proteomes" id="UP001249851"/>
    </source>
</evidence>
<accession>A0AAD9QD91</accession>
<dbReference type="GO" id="GO:0008104">
    <property type="term" value="P:intracellular protein localization"/>
    <property type="evidence" value="ECO:0007669"/>
    <property type="project" value="TreeGrafter"/>
</dbReference>
<name>A0AAD9QD91_ACRCE</name>
<evidence type="ECO:0000256" key="6">
    <source>
        <dbReference type="SAM" id="Phobius"/>
    </source>
</evidence>
<organism evidence="7 8">
    <name type="scientific">Acropora cervicornis</name>
    <name type="common">Staghorn coral</name>
    <dbReference type="NCBI Taxonomy" id="6130"/>
    <lineage>
        <taxon>Eukaryota</taxon>
        <taxon>Metazoa</taxon>
        <taxon>Cnidaria</taxon>
        <taxon>Anthozoa</taxon>
        <taxon>Hexacorallia</taxon>
        <taxon>Scleractinia</taxon>
        <taxon>Astrocoeniina</taxon>
        <taxon>Acroporidae</taxon>
        <taxon>Acropora</taxon>
    </lineage>
</organism>
<evidence type="ECO:0000256" key="4">
    <source>
        <dbReference type="ARBA" id="ARBA00022989"/>
    </source>
</evidence>
<comment type="caution">
    <text evidence="7">The sequence shown here is derived from an EMBL/GenBank/DDBJ whole genome shotgun (WGS) entry which is preliminary data.</text>
</comment>